<dbReference type="Proteomes" id="UP000284842">
    <property type="component" value="Unassembled WGS sequence"/>
</dbReference>
<gene>
    <name evidence="2" type="ORF">CVT24_008621</name>
</gene>
<feature type="compositionally biased region" description="Polar residues" evidence="1">
    <location>
        <begin position="90"/>
        <end position="100"/>
    </location>
</feature>
<dbReference type="InParanoid" id="A0A409VB73"/>
<dbReference type="EMBL" id="NHTK01006091">
    <property type="protein sequence ID" value="PPQ64203.1"/>
    <property type="molecule type" value="Genomic_DNA"/>
</dbReference>
<comment type="caution">
    <text evidence="2">The sequence shown here is derived from an EMBL/GenBank/DDBJ whole genome shotgun (WGS) entry which is preliminary data.</text>
</comment>
<evidence type="ECO:0000313" key="2">
    <source>
        <dbReference type="EMBL" id="PPQ64203.1"/>
    </source>
</evidence>
<protein>
    <recommendedName>
        <fullName evidence="4">F-box domain-containing protein</fullName>
    </recommendedName>
</protein>
<dbReference type="AlphaFoldDB" id="A0A409VB73"/>
<dbReference type="OrthoDB" id="2734547at2759"/>
<accession>A0A409VB73</accession>
<evidence type="ECO:0000313" key="3">
    <source>
        <dbReference type="Proteomes" id="UP000284842"/>
    </source>
</evidence>
<evidence type="ECO:0008006" key="4">
    <source>
        <dbReference type="Google" id="ProtNLM"/>
    </source>
</evidence>
<dbReference type="STRING" id="181874.A0A409VB73"/>
<reference evidence="2 3" key="1">
    <citation type="journal article" date="2018" name="Evol. Lett.">
        <title>Horizontal gene cluster transfer increased hallucinogenic mushroom diversity.</title>
        <authorList>
            <person name="Reynolds H.T."/>
            <person name="Vijayakumar V."/>
            <person name="Gluck-Thaler E."/>
            <person name="Korotkin H.B."/>
            <person name="Matheny P.B."/>
            <person name="Slot J.C."/>
        </authorList>
    </citation>
    <scope>NUCLEOTIDE SEQUENCE [LARGE SCALE GENOMIC DNA]</scope>
    <source>
        <strain evidence="2 3">2629</strain>
    </source>
</reference>
<keyword evidence="3" id="KW-1185">Reference proteome</keyword>
<organism evidence="2 3">
    <name type="scientific">Panaeolus cyanescens</name>
    <dbReference type="NCBI Taxonomy" id="181874"/>
    <lineage>
        <taxon>Eukaryota</taxon>
        <taxon>Fungi</taxon>
        <taxon>Dikarya</taxon>
        <taxon>Basidiomycota</taxon>
        <taxon>Agaricomycotina</taxon>
        <taxon>Agaricomycetes</taxon>
        <taxon>Agaricomycetidae</taxon>
        <taxon>Agaricales</taxon>
        <taxon>Agaricineae</taxon>
        <taxon>Galeropsidaceae</taxon>
        <taxon>Panaeolus</taxon>
    </lineage>
</organism>
<name>A0A409VB73_9AGAR</name>
<evidence type="ECO:0000256" key="1">
    <source>
        <dbReference type="SAM" id="MobiDB-lite"/>
    </source>
</evidence>
<proteinExistence type="predicted"/>
<feature type="region of interest" description="Disordered" evidence="1">
    <location>
        <begin position="84"/>
        <end position="109"/>
    </location>
</feature>
<sequence>MMTTNTQKPALPLEITDAVIDHLHSDISALGACSVVCSDWLVRSRHHIFSTVQLWPWRVRRFFELASSAGCTFKNHVHHIELDDAKSKNGRSQPLQTTPAASPDDAPKNDSENNVIFIDAMSKSDLPCLAHVRSIQVRNVNWTSLTPHDQATLRSRLAKFTKLERLEFHDVVFHDLREVVRIVHLFPAIVHLTANLTFMKYLEHNIDCASRLKMPNQLRSLELGTDDGIPVVLTCVESGHSTPHVFGLKLHNIRPHHLHHIRRVLRHSGKNIQKLTLAFERAEFIRGSQDSLVNAIDLSRLSQLKVLAIAGLGLSKTSSPHTLESAIPHILEGIESSCLDTIELQFHIDADTHESLDLLDWPHLEKVLLALHFFGLGQVRVLLDKVRSNRDNELVDPTLVGDRIRACLPELNRRGVLYLQQVEAGGTDELIEFEGEEK</sequence>